<dbReference type="AlphaFoldDB" id="A0AB33R5Q5"/>
<reference evidence="1 2" key="1">
    <citation type="submission" date="2012-05" db="EMBL/GenBank/DDBJ databases">
        <title>Complete genome sequence of a Streptococcus dysgalactiae subsp. equisimilis strain possessing Lancefield's group A antigen.</title>
        <authorList>
            <person name="Luetticken R."/>
            <person name="Bruellhoff K."/>
            <person name="Van der Linden M."/>
            <person name="Peltroche-Llacsahuanga H."/>
            <person name="Blom J."/>
            <person name="Weber-Lehmann J."/>
            <person name="Ferretti J.J."/>
            <person name="McShan W.M."/>
        </authorList>
    </citation>
    <scope>NUCLEOTIDE SEQUENCE [LARGE SCALE GENOMIC DNA]</scope>
    <source>
        <strain evidence="1 2">AC-2713</strain>
    </source>
</reference>
<dbReference type="Proteomes" id="UP000009215">
    <property type="component" value="Chromosome"/>
</dbReference>
<keyword evidence="1" id="KW-0645">Protease</keyword>
<accession>A0AB33R5Q5</accession>
<name>A0AB33R5Q5_STREQ</name>
<proteinExistence type="predicted"/>
<dbReference type="GO" id="GO:0008237">
    <property type="term" value="F:metallopeptidase activity"/>
    <property type="evidence" value="ECO:0007669"/>
    <property type="project" value="UniProtKB-KW"/>
</dbReference>
<keyword evidence="1" id="KW-0378">Hydrolase</keyword>
<dbReference type="KEGG" id="sdc:SDSE_0602"/>
<evidence type="ECO:0000313" key="1">
    <source>
        <dbReference type="EMBL" id="CCI62100.1"/>
    </source>
</evidence>
<protein>
    <submittedName>
        <fullName evidence="1">Membrane metalloprotease</fullName>
    </submittedName>
</protein>
<dbReference type="EMBL" id="HE858529">
    <property type="protein sequence ID" value="CCI62100.1"/>
    <property type="molecule type" value="Genomic_DNA"/>
</dbReference>
<organism evidence="1 2">
    <name type="scientific">Streptococcus dysgalactiae subsp. equisimilis AC-2713</name>
    <dbReference type="NCBI Taxonomy" id="759913"/>
    <lineage>
        <taxon>Bacteria</taxon>
        <taxon>Bacillati</taxon>
        <taxon>Bacillota</taxon>
        <taxon>Bacilli</taxon>
        <taxon>Lactobacillales</taxon>
        <taxon>Streptococcaceae</taxon>
        <taxon>Streptococcus</taxon>
    </lineage>
</organism>
<keyword evidence="1" id="KW-0482">Metalloprotease</keyword>
<sequence length="39" mass="4350">MKDRKVLVLSVIILVINVLLAIVSRGNMSIFKNGFFMLG</sequence>
<evidence type="ECO:0000313" key="2">
    <source>
        <dbReference type="Proteomes" id="UP000009215"/>
    </source>
</evidence>
<gene>
    <name evidence="1" type="ORF">SDSE_0602</name>
</gene>